<gene>
    <name evidence="1" type="ORF">PIOMA14_I_0426</name>
</gene>
<dbReference type="AlphaFoldDB" id="A0A0S3UHJ6"/>
<evidence type="ECO:0000313" key="2">
    <source>
        <dbReference type="Proteomes" id="UP000217431"/>
    </source>
</evidence>
<proteinExistence type="predicted"/>
<dbReference type="Pfam" id="PF09952">
    <property type="entry name" value="AbiEi_2"/>
    <property type="match status" value="1"/>
</dbReference>
<organism evidence="1 2">
    <name type="scientific">Prevotella intermedia</name>
    <dbReference type="NCBI Taxonomy" id="28131"/>
    <lineage>
        <taxon>Bacteria</taxon>
        <taxon>Pseudomonadati</taxon>
        <taxon>Bacteroidota</taxon>
        <taxon>Bacteroidia</taxon>
        <taxon>Bacteroidales</taxon>
        <taxon>Prevotellaceae</taxon>
        <taxon>Prevotella</taxon>
    </lineage>
</organism>
<name>A0A0S3UHJ6_PREIN</name>
<dbReference type="EMBL" id="AP014597">
    <property type="protein sequence ID" value="BAU16934.1"/>
    <property type="molecule type" value="Genomic_DNA"/>
</dbReference>
<dbReference type="Proteomes" id="UP000217431">
    <property type="component" value="Chromosome I"/>
</dbReference>
<protein>
    <submittedName>
        <fullName evidence="1">Uncharacterized protein</fullName>
    </submittedName>
</protein>
<dbReference type="RefSeq" id="WP_070694757.1">
    <property type="nucleotide sequence ID" value="NZ_AP014597.1"/>
</dbReference>
<evidence type="ECO:0000313" key="1">
    <source>
        <dbReference type="EMBL" id="BAU16934.1"/>
    </source>
</evidence>
<sequence>MYGIQIIDQAVSAIRRQWEDSQDVIIDALQPETPSMEQYVRIMGIEFRCLVENEINGTNILRIEEKSKSCMGTYKGPVILVARYVQPSVYGTLRKMELNFADTAGNYNIQYTKGRKVIFHLSHTGEKAPVNNNKNYPIFQEAGLKVIFYLLQAPENVGKSFREIKEYSGVSIGTVKNVIDELEVRKFILVTQKKRVLKKRRLLLDLWSENYHQILKPKLLLKQLDFRTPEQKEKWEEIALPNGMLWGGECASNLLNGYLTPELFELYTETPFSNLMKTGATRTTEGVIYVYQKFWKGDVMPCILIYADLVSSGDSRCIEAANKLLKDELSDFE</sequence>
<accession>A0A0S3UHJ6</accession>
<dbReference type="InterPro" id="IPR019238">
    <property type="entry name" value="AbiEi_2"/>
</dbReference>
<reference evidence="1 2" key="1">
    <citation type="journal article" date="2016" name="DNA Res.">
        <title>The complete genome sequencing of Prevotella intermedia strain OMA14 and a subsequent fine-scale, intra-species genomic comparison reveal an unusual amplification of conjugative and mobile transposons and identify a novel Prevotella-lineage-specific repeat.</title>
        <authorList>
            <person name="Naito M."/>
            <person name="Ogura Y."/>
            <person name="Itoh T."/>
            <person name="Shoji M."/>
            <person name="Okamoto M."/>
            <person name="Hayashi T."/>
            <person name="Nakayama K."/>
        </authorList>
    </citation>
    <scope>NUCLEOTIDE SEQUENCE [LARGE SCALE GENOMIC DNA]</scope>
    <source>
        <strain evidence="1 2">OMA14</strain>
    </source>
</reference>